<gene>
    <name evidence="2" type="ORF">EUX98_g8694</name>
</gene>
<keyword evidence="3" id="KW-1185">Reference proteome</keyword>
<evidence type="ECO:0000313" key="2">
    <source>
        <dbReference type="EMBL" id="THH19884.1"/>
    </source>
</evidence>
<evidence type="ECO:0000256" key="1">
    <source>
        <dbReference type="SAM" id="MobiDB-lite"/>
    </source>
</evidence>
<feature type="compositionally biased region" description="Basic and acidic residues" evidence="1">
    <location>
        <begin position="1"/>
        <end position="21"/>
    </location>
</feature>
<dbReference type="OrthoDB" id="424402at2759"/>
<comment type="caution">
    <text evidence="2">The sequence shown here is derived from an EMBL/GenBank/DDBJ whole genome shotgun (WGS) entry which is preliminary data.</text>
</comment>
<reference evidence="2 3" key="1">
    <citation type="submission" date="2019-02" db="EMBL/GenBank/DDBJ databases">
        <title>Genome sequencing of the rare red list fungi Antrodiella citrinella (Flaviporus citrinellus).</title>
        <authorList>
            <person name="Buettner E."/>
            <person name="Kellner H."/>
        </authorList>
    </citation>
    <scope>NUCLEOTIDE SEQUENCE [LARGE SCALE GENOMIC DNA]</scope>
    <source>
        <strain evidence="2 3">DSM 108506</strain>
    </source>
</reference>
<feature type="region of interest" description="Disordered" evidence="1">
    <location>
        <begin position="1"/>
        <end position="64"/>
    </location>
</feature>
<evidence type="ECO:0000313" key="3">
    <source>
        <dbReference type="Proteomes" id="UP000308730"/>
    </source>
</evidence>
<name>A0A4S4M444_9APHY</name>
<accession>A0A4S4M444</accession>
<proteinExistence type="predicted"/>
<organism evidence="2 3">
    <name type="scientific">Antrodiella citrinella</name>
    <dbReference type="NCBI Taxonomy" id="2447956"/>
    <lineage>
        <taxon>Eukaryota</taxon>
        <taxon>Fungi</taxon>
        <taxon>Dikarya</taxon>
        <taxon>Basidiomycota</taxon>
        <taxon>Agaricomycotina</taxon>
        <taxon>Agaricomycetes</taxon>
        <taxon>Polyporales</taxon>
        <taxon>Steccherinaceae</taxon>
        <taxon>Antrodiella</taxon>
    </lineage>
</organism>
<sequence length="170" mass="18890">MATHEMRITNHGTSEKPEEPLVLHTLPAPPKERVADQPEGSGSHEPPSKSNVASGKEKERIPPSAATVPRLISVVEIIKREYLKQIAAVHQDHGKLTGLYQYNQVGCLPDPEPESEVAGEEARVSALSSVLRGKNHLRIKKSPYMKVILSRRQLDEEQIRSFTYVSNISI</sequence>
<dbReference type="EMBL" id="SGPM01000517">
    <property type="protein sequence ID" value="THH19884.1"/>
    <property type="molecule type" value="Genomic_DNA"/>
</dbReference>
<dbReference type="AlphaFoldDB" id="A0A4S4M444"/>
<protein>
    <submittedName>
        <fullName evidence="2">Uncharacterized protein</fullName>
    </submittedName>
</protein>
<dbReference type="Proteomes" id="UP000308730">
    <property type="component" value="Unassembled WGS sequence"/>
</dbReference>